<protein>
    <submittedName>
        <fullName evidence="1">Uncharacterized protein</fullName>
    </submittedName>
</protein>
<organism evidence="1 2">
    <name type="scientific">Klugiella xanthotipulae</name>
    <dbReference type="NCBI Taxonomy" id="244735"/>
    <lineage>
        <taxon>Bacteria</taxon>
        <taxon>Bacillati</taxon>
        <taxon>Actinomycetota</taxon>
        <taxon>Actinomycetes</taxon>
        <taxon>Micrococcales</taxon>
        <taxon>Microbacteriaceae</taxon>
        <taxon>Klugiella</taxon>
    </lineage>
</organism>
<evidence type="ECO:0000313" key="2">
    <source>
        <dbReference type="Proteomes" id="UP000318331"/>
    </source>
</evidence>
<keyword evidence="2" id="KW-1185">Reference proteome</keyword>
<comment type="caution">
    <text evidence="1">The sequence shown here is derived from an EMBL/GenBank/DDBJ whole genome shotgun (WGS) entry which is preliminary data.</text>
</comment>
<evidence type="ECO:0000313" key="1">
    <source>
        <dbReference type="EMBL" id="TQM61450.1"/>
    </source>
</evidence>
<dbReference type="EMBL" id="VFPN01000003">
    <property type="protein sequence ID" value="TQM61450.1"/>
    <property type="molecule type" value="Genomic_DNA"/>
</dbReference>
<dbReference type="AlphaFoldDB" id="A0A543HT36"/>
<name>A0A543HT36_9MICO</name>
<dbReference type="RefSeq" id="WP_141918560.1">
    <property type="nucleotide sequence ID" value="NZ_BAAAYS010000006.1"/>
</dbReference>
<gene>
    <name evidence="1" type="ORF">FB466_2404</name>
</gene>
<reference evidence="1 2" key="1">
    <citation type="submission" date="2019-06" db="EMBL/GenBank/DDBJ databases">
        <title>Sequencing the genomes of 1000 actinobacteria strains.</title>
        <authorList>
            <person name="Klenk H.-P."/>
        </authorList>
    </citation>
    <scope>NUCLEOTIDE SEQUENCE [LARGE SCALE GENOMIC DNA]</scope>
    <source>
        <strain evidence="1 2">DSM 18031</strain>
    </source>
</reference>
<dbReference type="Proteomes" id="UP000318331">
    <property type="component" value="Unassembled WGS sequence"/>
</dbReference>
<sequence length="99" mass="10931">MTTIHTPPPAVLDEILSLFPGVSLRPLRTGSYRVTTLSGQLAGYIHPILDKTGTCFRATLHRPGTAECVDLGDFSRLTDTVESFYRTLHERYGAAQRTP</sequence>
<accession>A0A543HT36</accession>
<proteinExistence type="predicted"/>